<dbReference type="InterPro" id="IPR036397">
    <property type="entry name" value="RNaseH_sf"/>
</dbReference>
<dbReference type="GO" id="GO:0003676">
    <property type="term" value="F:nucleic acid binding"/>
    <property type="evidence" value="ECO:0007669"/>
    <property type="project" value="InterPro"/>
</dbReference>
<dbReference type="AlphaFoldDB" id="A0A438G696"/>
<dbReference type="PANTHER" id="PTHR48475:SF2">
    <property type="entry name" value="RIBONUCLEASE H"/>
    <property type="match status" value="1"/>
</dbReference>
<accession>A0A438G696</accession>
<dbReference type="EMBL" id="QGNW01000569">
    <property type="protein sequence ID" value="RVW67729.1"/>
    <property type="molecule type" value="Genomic_DNA"/>
</dbReference>
<evidence type="ECO:0000313" key="1">
    <source>
        <dbReference type="EMBL" id="RVW67729.1"/>
    </source>
</evidence>
<evidence type="ECO:0000313" key="2">
    <source>
        <dbReference type="Proteomes" id="UP000288805"/>
    </source>
</evidence>
<dbReference type="PANTHER" id="PTHR48475">
    <property type="entry name" value="RIBONUCLEASE H"/>
    <property type="match status" value="1"/>
</dbReference>
<comment type="caution">
    <text evidence="1">The sequence shown here is derived from an EMBL/GenBank/DDBJ whole genome shotgun (WGS) entry which is preliminary data.</text>
</comment>
<gene>
    <name evidence="1" type="ORF">CK203_063286</name>
</gene>
<dbReference type="Gene3D" id="3.30.420.10">
    <property type="entry name" value="Ribonuclease H-like superfamily/Ribonuclease H"/>
    <property type="match status" value="1"/>
</dbReference>
<reference evidence="1 2" key="1">
    <citation type="journal article" date="2018" name="PLoS Genet.">
        <title>Population sequencing reveals clonal diversity and ancestral inbreeding in the grapevine cultivar Chardonnay.</title>
        <authorList>
            <person name="Roach M.J."/>
            <person name="Johnson D.L."/>
            <person name="Bohlmann J."/>
            <person name="van Vuuren H.J."/>
            <person name="Jones S.J."/>
            <person name="Pretorius I.S."/>
            <person name="Schmidt S.A."/>
            <person name="Borneman A.R."/>
        </authorList>
    </citation>
    <scope>NUCLEOTIDE SEQUENCE [LARGE SCALE GENOMIC DNA]</scope>
    <source>
        <strain evidence="2">cv. Chardonnay</strain>
        <tissue evidence="1">Leaf</tissue>
    </source>
</reference>
<sequence length="152" mass="17368">MVDGHSKASTRRGHSKKFPLVATNYFSKSVEAEAYAKIKDKDVTKFVCKNIICQLEKAKEKWVEELPGVLWAYWTTLRRPTGNTPLALAYGIDTVNLTEIGMPTARTAVQGQRDESQKLRRHLDWANEVRESASIRMASYQQRVASYYNRKA</sequence>
<dbReference type="Proteomes" id="UP000288805">
    <property type="component" value="Unassembled WGS sequence"/>
</dbReference>
<protein>
    <submittedName>
        <fullName evidence="1">Uncharacterized protein</fullName>
    </submittedName>
</protein>
<proteinExistence type="predicted"/>
<organism evidence="1 2">
    <name type="scientific">Vitis vinifera</name>
    <name type="common">Grape</name>
    <dbReference type="NCBI Taxonomy" id="29760"/>
    <lineage>
        <taxon>Eukaryota</taxon>
        <taxon>Viridiplantae</taxon>
        <taxon>Streptophyta</taxon>
        <taxon>Embryophyta</taxon>
        <taxon>Tracheophyta</taxon>
        <taxon>Spermatophyta</taxon>
        <taxon>Magnoliopsida</taxon>
        <taxon>eudicotyledons</taxon>
        <taxon>Gunneridae</taxon>
        <taxon>Pentapetalae</taxon>
        <taxon>rosids</taxon>
        <taxon>Vitales</taxon>
        <taxon>Vitaceae</taxon>
        <taxon>Viteae</taxon>
        <taxon>Vitis</taxon>
    </lineage>
</organism>
<name>A0A438G696_VITVI</name>